<comment type="caution">
    <text evidence="1">The sequence shown here is derived from an EMBL/GenBank/DDBJ whole genome shotgun (WGS) entry which is preliminary data.</text>
</comment>
<dbReference type="RefSeq" id="WP_349758722.1">
    <property type="nucleotide sequence ID" value="NZ_JBEGCI010000008.1"/>
</dbReference>
<accession>A0ABV1N7V1</accession>
<dbReference type="EMBL" id="JBEGCI010000008">
    <property type="protein sequence ID" value="MEQ6889186.1"/>
    <property type="molecule type" value="Genomic_DNA"/>
</dbReference>
<evidence type="ECO:0000313" key="1">
    <source>
        <dbReference type="EMBL" id="MEQ6889186.1"/>
    </source>
</evidence>
<evidence type="ECO:0000313" key="2">
    <source>
        <dbReference type="Proteomes" id="UP001472978"/>
    </source>
</evidence>
<protein>
    <submittedName>
        <fullName evidence="1">Uncharacterized protein</fullName>
    </submittedName>
</protein>
<organism evidence="1 2">
    <name type="scientific">Halomonas pelophila</name>
    <dbReference type="NCBI Taxonomy" id="3151122"/>
    <lineage>
        <taxon>Bacteria</taxon>
        <taxon>Pseudomonadati</taxon>
        <taxon>Pseudomonadota</taxon>
        <taxon>Gammaproteobacteria</taxon>
        <taxon>Oceanospirillales</taxon>
        <taxon>Halomonadaceae</taxon>
        <taxon>Halomonas</taxon>
    </lineage>
</organism>
<dbReference type="Proteomes" id="UP001472978">
    <property type="component" value="Unassembled WGS sequence"/>
</dbReference>
<reference evidence="1 2" key="1">
    <citation type="submission" date="2024-05" db="EMBL/GenBank/DDBJ databases">
        <title>Halomonas sp. CS7 16S ribosomal RNA gene Genome sequencing and assembly.</title>
        <authorList>
            <person name="Yook S."/>
        </authorList>
    </citation>
    <scope>NUCLEOTIDE SEQUENCE [LARGE SCALE GENOMIC DNA]</scope>
    <source>
        <strain evidence="1 2">CS7</strain>
    </source>
</reference>
<gene>
    <name evidence="1" type="ORF">ABE957_10925</name>
</gene>
<name>A0ABV1N7V1_9GAMM</name>
<sequence>MKKIEILSGDIDAGKWEIDDDGIKKGKYVVKFVLFHEFVSLEKVEEAGRKIHITASLGSGQKFNAVMSRSAYNTLYTNFVRKGNKPTGTALPLSKFSMLEVSILAVVVIFVGATAVSSMFGEDQGGSGEPANGLGQRVSKNQAYDMEKLPEKDKVVLCKKYIGYIFSRPTDIISHDRTDDAGLIYVSYIRQNDNTLWKNVCDVNSRDIVWAGWMKGAGEWGRWREEDRSQLVYNSDENAVEFTVPMYEEKLVVPLSQ</sequence>
<keyword evidence="2" id="KW-1185">Reference proteome</keyword>
<proteinExistence type="predicted"/>